<protein>
    <recommendedName>
        <fullName evidence="2">Peptidase M56 domain-containing protein</fullName>
    </recommendedName>
</protein>
<dbReference type="InterPro" id="IPR008756">
    <property type="entry name" value="Peptidase_M56"/>
</dbReference>
<evidence type="ECO:0000256" key="1">
    <source>
        <dbReference type="SAM" id="Phobius"/>
    </source>
</evidence>
<keyword evidence="1" id="KW-0812">Transmembrane</keyword>
<feature type="transmembrane region" description="Helical" evidence="1">
    <location>
        <begin position="122"/>
        <end position="143"/>
    </location>
</feature>
<keyword evidence="4" id="KW-1185">Reference proteome</keyword>
<feature type="transmembrane region" description="Helical" evidence="1">
    <location>
        <begin position="6"/>
        <end position="29"/>
    </location>
</feature>
<name>A0A6P1MD31_9FIRM</name>
<evidence type="ECO:0000259" key="2">
    <source>
        <dbReference type="Pfam" id="PF05569"/>
    </source>
</evidence>
<reference evidence="3 4" key="1">
    <citation type="submission" date="2020-01" db="EMBL/GenBank/DDBJ databases">
        <title>Genomic analysis of Aminipila sp. CBA3637.</title>
        <authorList>
            <person name="Kim Y.B."/>
            <person name="Roh S.W."/>
        </authorList>
    </citation>
    <scope>NUCLEOTIDE SEQUENCE [LARGE SCALE GENOMIC DNA]</scope>
    <source>
        <strain evidence="3 4">CBA3637</strain>
    </source>
</reference>
<dbReference type="Proteomes" id="UP000463883">
    <property type="component" value="Chromosome"/>
</dbReference>
<dbReference type="PANTHER" id="PTHR34978">
    <property type="entry name" value="POSSIBLE SENSOR-TRANSDUCER PROTEIN BLAR"/>
    <property type="match status" value="1"/>
</dbReference>
<evidence type="ECO:0000313" key="4">
    <source>
        <dbReference type="Proteomes" id="UP000463883"/>
    </source>
</evidence>
<gene>
    <name evidence="3" type="ORF">Ami3637_00315</name>
</gene>
<feature type="transmembrane region" description="Helical" evidence="1">
    <location>
        <begin position="36"/>
        <end position="62"/>
    </location>
</feature>
<dbReference type="AlphaFoldDB" id="A0A6P1MD31"/>
<dbReference type="Pfam" id="PF05569">
    <property type="entry name" value="Peptidase_M56"/>
    <property type="match status" value="1"/>
</dbReference>
<dbReference type="EMBL" id="CP047591">
    <property type="protein sequence ID" value="QHI71033.1"/>
    <property type="molecule type" value="Genomic_DNA"/>
</dbReference>
<keyword evidence="1" id="KW-1133">Transmembrane helix</keyword>
<feature type="transmembrane region" description="Helical" evidence="1">
    <location>
        <begin position="234"/>
        <end position="255"/>
    </location>
</feature>
<dbReference type="CDD" id="cd07341">
    <property type="entry name" value="M56_BlaR1_MecR1_like"/>
    <property type="match status" value="1"/>
</dbReference>
<accession>A0A6P1MD31</accession>
<dbReference type="RefSeq" id="WP_162360811.1">
    <property type="nucleotide sequence ID" value="NZ_CP047591.1"/>
</dbReference>
<sequence length="325" mass="36984">MINVFMTVINMSITATFAALIIFVFRGLFGKKMPKIFSYVLWSIVLLRLVFPFSFSSVFSILDKINPNVGQYGETLSQTYMPDFNTLMQQGPEESDMIGTTLANAGSGAASAPMDFIQGNSILMGCAAIWGIGIAALLMYSLISYLKIARRVSTATRLKKQDFIGCCSEIVKLRYPFEAYISDQVESPFVCGIRKPKIILPSFLFLNEDYEKEVQHILLHEMVHIKRFDYMLKLIAYMALILHWFNPVMWIWFYLASKDMELSCDEKVLQLSTMDQRESYANTLLGISIKQNNLFTEELIGFGESNIGERVKNIMKYKKPTKGSL</sequence>
<keyword evidence="1" id="KW-0472">Membrane</keyword>
<organism evidence="3 4">
    <name type="scientific">Aminipila terrae</name>
    <dbReference type="NCBI Taxonomy" id="2697030"/>
    <lineage>
        <taxon>Bacteria</taxon>
        <taxon>Bacillati</taxon>
        <taxon>Bacillota</taxon>
        <taxon>Clostridia</taxon>
        <taxon>Peptostreptococcales</taxon>
        <taxon>Anaerovoracaceae</taxon>
        <taxon>Aminipila</taxon>
    </lineage>
</organism>
<feature type="domain" description="Peptidase M56" evidence="2">
    <location>
        <begin position="7"/>
        <end position="314"/>
    </location>
</feature>
<evidence type="ECO:0000313" key="3">
    <source>
        <dbReference type="EMBL" id="QHI71033.1"/>
    </source>
</evidence>
<dbReference type="KEGG" id="amic:Ami3637_00315"/>
<dbReference type="PANTHER" id="PTHR34978:SF3">
    <property type="entry name" value="SLR0241 PROTEIN"/>
    <property type="match status" value="1"/>
</dbReference>
<dbReference type="InterPro" id="IPR052173">
    <property type="entry name" value="Beta-lactam_resp_regulator"/>
</dbReference>
<proteinExistence type="predicted"/>